<protein>
    <recommendedName>
        <fullName evidence="3">Glyoxalase-like domain-containing protein</fullName>
    </recommendedName>
</protein>
<keyword evidence="2" id="KW-1185">Reference proteome</keyword>
<dbReference type="Proteomes" id="UP001309876">
    <property type="component" value="Unassembled WGS sequence"/>
</dbReference>
<comment type="caution">
    <text evidence="1">The sequence shown here is derived from an EMBL/GenBank/DDBJ whole genome shotgun (WGS) entry which is preliminary data.</text>
</comment>
<organism evidence="1 2">
    <name type="scientific">Lithohypha guttulata</name>
    <dbReference type="NCBI Taxonomy" id="1690604"/>
    <lineage>
        <taxon>Eukaryota</taxon>
        <taxon>Fungi</taxon>
        <taxon>Dikarya</taxon>
        <taxon>Ascomycota</taxon>
        <taxon>Pezizomycotina</taxon>
        <taxon>Eurotiomycetes</taxon>
        <taxon>Chaetothyriomycetidae</taxon>
        <taxon>Chaetothyriales</taxon>
        <taxon>Trichomeriaceae</taxon>
        <taxon>Lithohypha</taxon>
    </lineage>
</organism>
<sequence>MSTSPTRLRQIALVAKDLKKAEYLLTTILGTEVVFVDPQVSRWGIKNILVAIGGDIIEVCSPFEDGTTAGRLLDKRGDGGYMIIMQTIDAAARRKAIEAKKLAKVIYGHEHDDVVCVQYHPKGIPGGMMPELDSHTPTAGNPTPLQSTFSPWHAAGKDYEAYSAGMKRCAHLKFLSATCRLTPGDTNTEQAAKQWERLFGVSREGSELAFTNMRLRFVPGADGSSDGLESISIQVTGKQRYYEMIEKARELGLLEESWINMLGLRWRISLADEGPGKSKL</sequence>
<proteinExistence type="predicted"/>
<dbReference type="SUPFAM" id="SSF54593">
    <property type="entry name" value="Glyoxalase/Bleomycin resistance protein/Dihydroxybiphenyl dioxygenase"/>
    <property type="match status" value="1"/>
</dbReference>
<accession>A0AAN7T6Z2</accession>
<reference evidence="1 2" key="1">
    <citation type="submission" date="2023-08" db="EMBL/GenBank/DDBJ databases">
        <title>Black Yeasts Isolated from many extreme environments.</title>
        <authorList>
            <person name="Coleine C."/>
            <person name="Stajich J.E."/>
            <person name="Selbmann L."/>
        </authorList>
    </citation>
    <scope>NUCLEOTIDE SEQUENCE [LARGE SCALE GENOMIC DNA]</scope>
    <source>
        <strain evidence="1 2">CCFEE 5910</strain>
    </source>
</reference>
<dbReference type="InterPro" id="IPR029068">
    <property type="entry name" value="Glyas_Bleomycin-R_OHBP_Dase"/>
</dbReference>
<gene>
    <name evidence="1" type="ORF">LTR05_000951</name>
</gene>
<name>A0AAN7T6Z2_9EURO</name>
<evidence type="ECO:0008006" key="3">
    <source>
        <dbReference type="Google" id="ProtNLM"/>
    </source>
</evidence>
<evidence type="ECO:0000313" key="2">
    <source>
        <dbReference type="Proteomes" id="UP001309876"/>
    </source>
</evidence>
<dbReference type="AlphaFoldDB" id="A0AAN7T6Z2"/>
<dbReference type="EMBL" id="JAVRRJ010000001">
    <property type="protein sequence ID" value="KAK5090775.1"/>
    <property type="molecule type" value="Genomic_DNA"/>
</dbReference>
<evidence type="ECO:0000313" key="1">
    <source>
        <dbReference type="EMBL" id="KAK5090775.1"/>
    </source>
</evidence>
<dbReference type="Gene3D" id="3.10.180.10">
    <property type="entry name" value="2,3-Dihydroxybiphenyl 1,2-Dioxygenase, domain 1"/>
    <property type="match status" value="1"/>
</dbReference>